<keyword evidence="2" id="KW-0805">Transcription regulation</keyword>
<name>A0A161P8L5_9BACI</name>
<dbReference type="Gene3D" id="3.40.1410.10">
    <property type="entry name" value="Chorismate lyase-like"/>
    <property type="match status" value="1"/>
</dbReference>
<dbReference type="NCBIfam" id="TIGR02404">
    <property type="entry name" value="trehalos_R_Bsub"/>
    <property type="match status" value="1"/>
</dbReference>
<evidence type="ECO:0000256" key="3">
    <source>
        <dbReference type="ARBA" id="ARBA00023125"/>
    </source>
</evidence>
<dbReference type="InterPro" id="IPR012770">
    <property type="entry name" value="TreR"/>
</dbReference>
<dbReference type="GO" id="GO:0003700">
    <property type="term" value="F:DNA-binding transcription factor activity"/>
    <property type="evidence" value="ECO:0007669"/>
    <property type="project" value="UniProtKB-UniRule"/>
</dbReference>
<gene>
    <name evidence="7" type="ORF">AZF04_11995</name>
</gene>
<keyword evidence="3" id="KW-0238">DNA-binding</keyword>
<dbReference type="InterPro" id="IPR050679">
    <property type="entry name" value="Bact_HTH_transcr_reg"/>
</dbReference>
<dbReference type="GO" id="GO:0045892">
    <property type="term" value="P:negative regulation of DNA-templated transcription"/>
    <property type="evidence" value="ECO:0007669"/>
    <property type="project" value="TreeGrafter"/>
</dbReference>
<dbReference type="InterPro" id="IPR028978">
    <property type="entry name" value="Chorismate_lyase_/UTRA_dom_sf"/>
</dbReference>
<dbReference type="InterPro" id="IPR011663">
    <property type="entry name" value="UTRA"/>
</dbReference>
<dbReference type="SMART" id="SM00345">
    <property type="entry name" value="HTH_GNTR"/>
    <property type="match status" value="1"/>
</dbReference>
<dbReference type="Pfam" id="PF00392">
    <property type="entry name" value="GntR"/>
    <property type="match status" value="1"/>
</dbReference>
<dbReference type="Pfam" id="PF07702">
    <property type="entry name" value="UTRA"/>
    <property type="match status" value="1"/>
</dbReference>
<dbReference type="SUPFAM" id="SSF46785">
    <property type="entry name" value="Winged helix' DNA-binding domain"/>
    <property type="match status" value="1"/>
</dbReference>
<evidence type="ECO:0000259" key="6">
    <source>
        <dbReference type="PROSITE" id="PS50949"/>
    </source>
</evidence>
<keyword evidence="1" id="KW-0678">Repressor</keyword>
<evidence type="ECO:0000313" key="8">
    <source>
        <dbReference type="Proteomes" id="UP000075806"/>
    </source>
</evidence>
<protein>
    <recommendedName>
        <fullName evidence="5">Trehalose operon repressor</fullName>
    </recommendedName>
</protein>
<keyword evidence="4" id="KW-0804">Transcription</keyword>
<dbReference type="Proteomes" id="UP000075806">
    <property type="component" value="Unassembled WGS sequence"/>
</dbReference>
<dbReference type="GO" id="GO:0003677">
    <property type="term" value="F:DNA binding"/>
    <property type="evidence" value="ECO:0007669"/>
    <property type="project" value="UniProtKB-UniRule"/>
</dbReference>
<dbReference type="PANTHER" id="PTHR44846">
    <property type="entry name" value="MANNOSYL-D-GLYCERATE TRANSPORT/METABOLISM SYSTEM REPRESSOR MNGR-RELATED"/>
    <property type="match status" value="1"/>
</dbReference>
<organism evidence="7 8">
    <name type="scientific">Alkalihalobacillus trypoxylicola</name>
    <dbReference type="NCBI Taxonomy" id="519424"/>
    <lineage>
        <taxon>Bacteria</taxon>
        <taxon>Bacillati</taxon>
        <taxon>Bacillota</taxon>
        <taxon>Bacilli</taxon>
        <taxon>Bacillales</taxon>
        <taxon>Bacillaceae</taxon>
        <taxon>Alkalihalobacillus</taxon>
    </lineage>
</organism>
<dbReference type="SUPFAM" id="SSF64288">
    <property type="entry name" value="Chorismate lyase-like"/>
    <property type="match status" value="1"/>
</dbReference>
<dbReference type="EMBL" id="LTAO01000037">
    <property type="protein sequence ID" value="KYG27048.1"/>
    <property type="molecule type" value="Genomic_DNA"/>
</dbReference>
<evidence type="ECO:0000313" key="7">
    <source>
        <dbReference type="EMBL" id="KYG27048.1"/>
    </source>
</evidence>
<dbReference type="InterPro" id="IPR036390">
    <property type="entry name" value="WH_DNA-bd_sf"/>
</dbReference>
<dbReference type="InterPro" id="IPR000524">
    <property type="entry name" value="Tscrpt_reg_HTH_GntR"/>
</dbReference>
<dbReference type="CDD" id="cd07377">
    <property type="entry name" value="WHTH_GntR"/>
    <property type="match status" value="1"/>
</dbReference>
<dbReference type="PRINTS" id="PR00035">
    <property type="entry name" value="HTHGNTR"/>
</dbReference>
<reference evidence="7" key="1">
    <citation type="submission" date="2016-02" db="EMBL/GenBank/DDBJ databases">
        <title>Genome sequence of Bacillus trypoxylicola KCTC 13244(T).</title>
        <authorList>
            <person name="Jeong H."/>
            <person name="Park S.-H."/>
            <person name="Choi S.-K."/>
        </authorList>
    </citation>
    <scope>NUCLEOTIDE SEQUENCE [LARGE SCALE GENOMIC DNA]</scope>
    <source>
        <strain evidence="7">KCTC 13244</strain>
    </source>
</reference>
<evidence type="ECO:0000256" key="2">
    <source>
        <dbReference type="ARBA" id="ARBA00023015"/>
    </source>
</evidence>
<sequence>MSQNKYQLIYDRIISDIQKGNYKQHDYLPSEHELVEYFQASRETIRKALKLLSEHGFIQKIQGKGSLILDSSKLDFPITGLVSFKELASKLGKESKTKVITLNEQPLIHPLIGKNDSPNEKNWEIIRVREIDGEQIILDKDYLLKKFVPSLTEGICEHSIYEYIENQLGLTISFAKKEITVEPATVEDREFLDLKHFELMVVVKSHVYLEDASLFQYTESRHRPDKFRFVDFARRLNR</sequence>
<dbReference type="FunFam" id="3.40.1410.10:FF:000008">
    <property type="entry name" value="Transcriptional regulator, GntR family"/>
    <property type="match status" value="1"/>
</dbReference>
<dbReference type="STRING" id="519424.AZF04_11995"/>
<proteinExistence type="predicted"/>
<dbReference type="OrthoDB" id="9816541at2"/>
<dbReference type="PANTHER" id="PTHR44846:SF12">
    <property type="entry name" value="HTH-TYPE TRANSCRIPTIONAL REGULATOR TRER"/>
    <property type="match status" value="1"/>
</dbReference>
<dbReference type="AlphaFoldDB" id="A0A161P8L5"/>
<comment type="caution">
    <text evidence="7">The sequence shown here is derived from an EMBL/GenBank/DDBJ whole genome shotgun (WGS) entry which is preliminary data.</text>
</comment>
<dbReference type="RefSeq" id="WP_061949994.1">
    <property type="nucleotide sequence ID" value="NZ_LTAO01000037.1"/>
</dbReference>
<dbReference type="Gene3D" id="1.10.10.10">
    <property type="entry name" value="Winged helix-like DNA-binding domain superfamily/Winged helix DNA-binding domain"/>
    <property type="match status" value="1"/>
</dbReference>
<keyword evidence="8" id="KW-1185">Reference proteome</keyword>
<dbReference type="InterPro" id="IPR036388">
    <property type="entry name" value="WH-like_DNA-bd_sf"/>
</dbReference>
<accession>A0A161P8L5</accession>
<feature type="domain" description="HTH gntR-type" evidence="6">
    <location>
        <begin position="3"/>
        <end position="71"/>
    </location>
</feature>
<evidence type="ECO:0000256" key="5">
    <source>
        <dbReference type="NCBIfam" id="TIGR02404"/>
    </source>
</evidence>
<evidence type="ECO:0000256" key="1">
    <source>
        <dbReference type="ARBA" id="ARBA00022491"/>
    </source>
</evidence>
<evidence type="ECO:0000256" key="4">
    <source>
        <dbReference type="ARBA" id="ARBA00023163"/>
    </source>
</evidence>
<dbReference type="PROSITE" id="PS50949">
    <property type="entry name" value="HTH_GNTR"/>
    <property type="match status" value="1"/>
</dbReference>
<dbReference type="SMART" id="SM00866">
    <property type="entry name" value="UTRA"/>
    <property type="match status" value="1"/>
</dbReference>